<protein>
    <recommendedName>
        <fullName evidence="6">SWIM-type domain-containing protein</fullName>
    </recommendedName>
</protein>
<accession>A0ABM3QJJ7</accession>
<evidence type="ECO:0000256" key="5">
    <source>
        <dbReference type="SAM" id="MobiDB-lite"/>
    </source>
</evidence>
<dbReference type="PANTHER" id="PTHR31973:SF197">
    <property type="entry name" value="SWIM-TYPE DOMAIN-CONTAINING PROTEIN"/>
    <property type="match status" value="1"/>
</dbReference>
<reference evidence="8" key="2">
    <citation type="submission" date="2025-08" db="UniProtKB">
        <authorList>
            <consortium name="RefSeq"/>
        </authorList>
    </citation>
    <scope>IDENTIFICATION</scope>
    <source>
        <tissue evidence="8">Leaf</tissue>
    </source>
</reference>
<evidence type="ECO:0000256" key="3">
    <source>
        <dbReference type="ARBA" id="ARBA00022833"/>
    </source>
</evidence>
<sequence>MKTDAITSNIAETFNGYIIQARTKHLIFMLEDIKNNLMQKLVLKRQQMEKSTSILCPRIKQKLEKEKEKAANCDVIPSTDTLFNVNYYPDQLVVDLEARTCSCRKWHMLIIPCCHAIACIFFQNKEAEVFVDQCFRREEYLTAYAGSAPPIDGERYWPTIEYHLDPPPIKIGPGKPRRNRVKDPFENPKKPGHLTRTGMEMTCSVYKVKGHNKRRCPNRDIAVIVEPAPKRPRGRPRHDGQPPNSRALSVIAPSSTVAQATTPTPQYIGHTQPLLQLHLLE</sequence>
<dbReference type="InterPro" id="IPR006564">
    <property type="entry name" value="Znf_PMZ"/>
</dbReference>
<evidence type="ECO:0000256" key="1">
    <source>
        <dbReference type="ARBA" id="ARBA00022723"/>
    </source>
</evidence>
<evidence type="ECO:0000313" key="7">
    <source>
        <dbReference type="Proteomes" id="UP000813463"/>
    </source>
</evidence>
<evidence type="ECO:0000313" key="8">
    <source>
        <dbReference type="RefSeq" id="XP_056683534.1"/>
    </source>
</evidence>
<dbReference type="RefSeq" id="XP_056683534.1">
    <property type="nucleotide sequence ID" value="XM_056827556.1"/>
</dbReference>
<evidence type="ECO:0000259" key="6">
    <source>
        <dbReference type="PROSITE" id="PS50966"/>
    </source>
</evidence>
<keyword evidence="2 4" id="KW-0863">Zinc-finger</keyword>
<feature type="region of interest" description="Disordered" evidence="5">
    <location>
        <begin position="167"/>
        <end position="196"/>
    </location>
</feature>
<dbReference type="Proteomes" id="UP000813463">
    <property type="component" value="Chromosome 4"/>
</dbReference>
<dbReference type="PROSITE" id="PS50966">
    <property type="entry name" value="ZF_SWIM"/>
    <property type="match status" value="1"/>
</dbReference>
<dbReference type="InterPro" id="IPR007527">
    <property type="entry name" value="Znf_SWIM"/>
</dbReference>
<feature type="region of interest" description="Disordered" evidence="5">
    <location>
        <begin position="228"/>
        <end position="247"/>
    </location>
</feature>
<evidence type="ECO:0000256" key="4">
    <source>
        <dbReference type="PROSITE-ProRule" id="PRU00325"/>
    </source>
</evidence>
<keyword evidence="3" id="KW-0862">Zinc</keyword>
<keyword evidence="1" id="KW-0479">Metal-binding</keyword>
<gene>
    <name evidence="8" type="primary">LOC130459926</name>
</gene>
<dbReference type="GeneID" id="130459926"/>
<feature type="domain" description="SWIM-type" evidence="6">
    <location>
        <begin position="92"/>
        <end position="124"/>
    </location>
</feature>
<organism evidence="7 8">
    <name type="scientific">Spinacia oleracea</name>
    <name type="common">Spinach</name>
    <dbReference type="NCBI Taxonomy" id="3562"/>
    <lineage>
        <taxon>Eukaryota</taxon>
        <taxon>Viridiplantae</taxon>
        <taxon>Streptophyta</taxon>
        <taxon>Embryophyta</taxon>
        <taxon>Tracheophyta</taxon>
        <taxon>Spermatophyta</taxon>
        <taxon>Magnoliopsida</taxon>
        <taxon>eudicotyledons</taxon>
        <taxon>Gunneridae</taxon>
        <taxon>Pentapetalae</taxon>
        <taxon>Caryophyllales</taxon>
        <taxon>Chenopodiaceae</taxon>
        <taxon>Chenopodioideae</taxon>
        <taxon>Anserineae</taxon>
        <taxon>Spinacia</taxon>
    </lineage>
</organism>
<evidence type="ECO:0000256" key="2">
    <source>
        <dbReference type="ARBA" id="ARBA00022771"/>
    </source>
</evidence>
<name>A0ABM3QJJ7_SPIOL</name>
<dbReference type="SMART" id="SM00575">
    <property type="entry name" value="ZnF_PMZ"/>
    <property type="match status" value="1"/>
</dbReference>
<proteinExistence type="predicted"/>
<dbReference type="Pfam" id="PF04434">
    <property type="entry name" value="SWIM"/>
    <property type="match status" value="1"/>
</dbReference>
<reference evidence="7" key="1">
    <citation type="journal article" date="2021" name="Nat. Commun.">
        <title>Genomic analyses provide insights into spinach domestication and the genetic basis of agronomic traits.</title>
        <authorList>
            <person name="Cai X."/>
            <person name="Sun X."/>
            <person name="Xu C."/>
            <person name="Sun H."/>
            <person name="Wang X."/>
            <person name="Ge C."/>
            <person name="Zhang Z."/>
            <person name="Wang Q."/>
            <person name="Fei Z."/>
            <person name="Jiao C."/>
            <person name="Wang Q."/>
        </authorList>
    </citation>
    <scope>NUCLEOTIDE SEQUENCE [LARGE SCALE GENOMIC DNA]</scope>
    <source>
        <strain evidence="7">cv. Varoflay</strain>
    </source>
</reference>
<dbReference type="PANTHER" id="PTHR31973">
    <property type="entry name" value="POLYPROTEIN, PUTATIVE-RELATED"/>
    <property type="match status" value="1"/>
</dbReference>
<keyword evidence="7" id="KW-1185">Reference proteome</keyword>